<dbReference type="Proteomes" id="UP000515124">
    <property type="component" value="Unplaced"/>
</dbReference>
<protein>
    <submittedName>
        <fullName evidence="2">Uncharacterized protein LOC110766803 isoform X1</fullName>
    </submittedName>
</protein>
<proteinExistence type="predicted"/>
<name>A0A6P5TFH9_PRUAV</name>
<organism evidence="1 2">
    <name type="scientific">Prunus avium</name>
    <name type="common">Cherry</name>
    <name type="synonym">Cerasus avium</name>
    <dbReference type="NCBI Taxonomy" id="42229"/>
    <lineage>
        <taxon>Eukaryota</taxon>
        <taxon>Viridiplantae</taxon>
        <taxon>Streptophyta</taxon>
        <taxon>Embryophyta</taxon>
        <taxon>Tracheophyta</taxon>
        <taxon>Spermatophyta</taxon>
        <taxon>Magnoliopsida</taxon>
        <taxon>eudicotyledons</taxon>
        <taxon>Gunneridae</taxon>
        <taxon>Pentapetalae</taxon>
        <taxon>rosids</taxon>
        <taxon>fabids</taxon>
        <taxon>Rosales</taxon>
        <taxon>Rosaceae</taxon>
        <taxon>Amygdaloideae</taxon>
        <taxon>Amygdaleae</taxon>
        <taxon>Prunus</taxon>
    </lineage>
</organism>
<dbReference type="KEGG" id="pavi:110766803"/>
<evidence type="ECO:0000313" key="2">
    <source>
        <dbReference type="RefSeq" id="XP_021825877.1"/>
    </source>
</evidence>
<sequence>MDNVSSLECLKFDSQSEVLYKDGGGKDLLSPTMVPINFDTPITAMDDGLASPPMQIHRPKPISSKVEIPKDGKLTYEECLTFSSFLWGPPIPPGECKFCLKVGEHYWSNCPYMVSVPKNAKVGSNCDVICKVCGLFFKKESCCGKDEGRAIPKVDRFAKHVSFDDGVRF</sequence>
<dbReference type="RefSeq" id="XP_021825877.1">
    <property type="nucleotide sequence ID" value="XM_021970185.1"/>
</dbReference>
<keyword evidence="1" id="KW-1185">Reference proteome</keyword>
<accession>A0A6P5TFH9</accession>
<dbReference type="AlphaFoldDB" id="A0A6P5TFH9"/>
<gene>
    <name evidence="2" type="primary">LOC110766803</name>
</gene>
<reference evidence="2" key="1">
    <citation type="submission" date="2025-08" db="UniProtKB">
        <authorList>
            <consortium name="RefSeq"/>
        </authorList>
    </citation>
    <scope>IDENTIFICATION</scope>
</reference>
<evidence type="ECO:0000313" key="1">
    <source>
        <dbReference type="Proteomes" id="UP000515124"/>
    </source>
</evidence>
<dbReference type="GeneID" id="110766803"/>